<gene>
    <name evidence="1" type="ORF">PISMIDRAFT_73473</name>
</gene>
<accession>A0A0C9YVZ8</accession>
<keyword evidence="2" id="KW-1185">Reference proteome</keyword>
<reference evidence="1 2" key="1">
    <citation type="submission" date="2014-04" db="EMBL/GenBank/DDBJ databases">
        <authorList>
            <consortium name="DOE Joint Genome Institute"/>
            <person name="Kuo A."/>
            <person name="Kohler A."/>
            <person name="Costa M.D."/>
            <person name="Nagy L.G."/>
            <person name="Floudas D."/>
            <person name="Copeland A."/>
            <person name="Barry K.W."/>
            <person name="Cichocki N."/>
            <person name="Veneault-Fourrey C."/>
            <person name="LaButti K."/>
            <person name="Lindquist E.A."/>
            <person name="Lipzen A."/>
            <person name="Lundell T."/>
            <person name="Morin E."/>
            <person name="Murat C."/>
            <person name="Sun H."/>
            <person name="Tunlid A."/>
            <person name="Henrissat B."/>
            <person name="Grigoriev I.V."/>
            <person name="Hibbett D.S."/>
            <person name="Martin F."/>
            <person name="Nordberg H.P."/>
            <person name="Cantor M.N."/>
            <person name="Hua S.X."/>
        </authorList>
    </citation>
    <scope>NUCLEOTIDE SEQUENCE [LARGE SCALE GENOMIC DNA]</scope>
    <source>
        <strain evidence="1 2">441</strain>
    </source>
</reference>
<reference evidence="2" key="2">
    <citation type="submission" date="2015-01" db="EMBL/GenBank/DDBJ databases">
        <title>Evolutionary Origins and Diversification of the Mycorrhizal Mutualists.</title>
        <authorList>
            <consortium name="DOE Joint Genome Institute"/>
            <consortium name="Mycorrhizal Genomics Consortium"/>
            <person name="Kohler A."/>
            <person name="Kuo A."/>
            <person name="Nagy L.G."/>
            <person name="Floudas D."/>
            <person name="Copeland A."/>
            <person name="Barry K.W."/>
            <person name="Cichocki N."/>
            <person name="Veneault-Fourrey C."/>
            <person name="LaButti K."/>
            <person name="Lindquist E.A."/>
            <person name="Lipzen A."/>
            <person name="Lundell T."/>
            <person name="Morin E."/>
            <person name="Murat C."/>
            <person name="Riley R."/>
            <person name="Ohm R."/>
            <person name="Sun H."/>
            <person name="Tunlid A."/>
            <person name="Henrissat B."/>
            <person name="Grigoriev I.V."/>
            <person name="Hibbett D.S."/>
            <person name="Martin F."/>
        </authorList>
    </citation>
    <scope>NUCLEOTIDE SEQUENCE [LARGE SCALE GENOMIC DNA]</scope>
    <source>
        <strain evidence="2">441</strain>
    </source>
</reference>
<evidence type="ECO:0000313" key="1">
    <source>
        <dbReference type="EMBL" id="KIK12023.1"/>
    </source>
</evidence>
<dbReference type="Proteomes" id="UP000054018">
    <property type="component" value="Unassembled WGS sequence"/>
</dbReference>
<proteinExistence type="predicted"/>
<dbReference type="AlphaFoldDB" id="A0A0C9YVZ8"/>
<feature type="non-terminal residue" evidence="1">
    <location>
        <position position="301"/>
    </location>
</feature>
<dbReference type="HOGENOM" id="CLU_052703_0_0_1"/>
<organism evidence="1 2">
    <name type="scientific">Pisolithus microcarpus 441</name>
    <dbReference type="NCBI Taxonomy" id="765257"/>
    <lineage>
        <taxon>Eukaryota</taxon>
        <taxon>Fungi</taxon>
        <taxon>Dikarya</taxon>
        <taxon>Basidiomycota</taxon>
        <taxon>Agaricomycotina</taxon>
        <taxon>Agaricomycetes</taxon>
        <taxon>Agaricomycetidae</taxon>
        <taxon>Boletales</taxon>
        <taxon>Sclerodermatineae</taxon>
        <taxon>Pisolithaceae</taxon>
        <taxon>Pisolithus</taxon>
    </lineage>
</organism>
<feature type="non-terminal residue" evidence="1">
    <location>
        <position position="1"/>
    </location>
</feature>
<dbReference type="STRING" id="765257.A0A0C9YVZ8"/>
<dbReference type="EMBL" id="KN834129">
    <property type="protein sequence ID" value="KIK12023.1"/>
    <property type="molecule type" value="Genomic_DNA"/>
</dbReference>
<dbReference type="OrthoDB" id="2677451at2759"/>
<evidence type="ECO:0000313" key="2">
    <source>
        <dbReference type="Proteomes" id="UP000054018"/>
    </source>
</evidence>
<protein>
    <submittedName>
        <fullName evidence="1">Uncharacterized protein</fullName>
    </submittedName>
</protein>
<sequence length="301" mass="33557">SNLTISLPLNTSVVGGRVSRVQIRVPLDISFEDFFSRVCAKMDLDLADAELGYKYHNDHVRDAPHLLSDAQQLHEALECGSLLMQCAHSRQVVLEIHNLVKNVVPDNLLTTMNFASQFRELKNKLACAQHLGKHCYVNPISADHEAQDIYKLSLWAKKIFLGEATYEWPPETVSFDHVAKRCRTLGSSLSASESTSNVPAIHVHLPPTSPLPLSNHGGHHHINSSTMTSFLGHWHDDDEDEFITYPPITDVLQEMDYEMPLLNMAQYEANLLAHGIAYVNGIIGIVDNFFIDVVGMPIGVV</sequence>
<name>A0A0C9YVZ8_9AGAM</name>